<dbReference type="EMBL" id="QXJM01000048">
    <property type="protein sequence ID" value="RIE00768.1"/>
    <property type="molecule type" value="Genomic_DNA"/>
</dbReference>
<feature type="transmembrane region" description="Helical" evidence="1">
    <location>
        <begin position="117"/>
        <end position="141"/>
    </location>
</feature>
<name>A0A398CIS9_9BACL</name>
<organism evidence="2 3">
    <name type="scientific">Cohnella faecalis</name>
    <dbReference type="NCBI Taxonomy" id="2315694"/>
    <lineage>
        <taxon>Bacteria</taxon>
        <taxon>Bacillati</taxon>
        <taxon>Bacillota</taxon>
        <taxon>Bacilli</taxon>
        <taxon>Bacillales</taxon>
        <taxon>Paenibacillaceae</taxon>
        <taxon>Cohnella</taxon>
    </lineage>
</organism>
<feature type="transmembrane region" description="Helical" evidence="1">
    <location>
        <begin position="12"/>
        <end position="34"/>
    </location>
</feature>
<evidence type="ECO:0000313" key="3">
    <source>
        <dbReference type="Proteomes" id="UP000266340"/>
    </source>
</evidence>
<keyword evidence="1" id="KW-1133">Transmembrane helix</keyword>
<keyword evidence="1" id="KW-0812">Transmembrane</keyword>
<feature type="transmembrane region" description="Helical" evidence="1">
    <location>
        <begin position="153"/>
        <end position="176"/>
    </location>
</feature>
<keyword evidence="1" id="KW-0472">Membrane</keyword>
<accession>A0A398CIS9</accession>
<keyword evidence="3" id="KW-1185">Reference proteome</keyword>
<feature type="transmembrane region" description="Helical" evidence="1">
    <location>
        <begin position="79"/>
        <end position="97"/>
    </location>
</feature>
<dbReference type="OrthoDB" id="4540541at2"/>
<reference evidence="2 3" key="1">
    <citation type="submission" date="2018-09" db="EMBL/GenBank/DDBJ databases">
        <title>Cohnella cavernae sp. nov., isolated from a karst cave.</title>
        <authorList>
            <person name="Zhu H."/>
        </authorList>
    </citation>
    <scope>NUCLEOTIDE SEQUENCE [LARGE SCALE GENOMIC DNA]</scope>
    <source>
        <strain evidence="2 3">K2E09-144</strain>
    </source>
</reference>
<dbReference type="RefSeq" id="WP_119152162.1">
    <property type="nucleotide sequence ID" value="NZ_JBHSOV010000011.1"/>
</dbReference>
<sequence>MTDSRSAHKYNPVVTPMVTVLLALTAVCFCLVVLRAFRVERDEYGFLLWNLFLAWLPLVVSIAAILYSRLAPKRLLTPGLVILGIAWLLLFPNAPYLTTDFIHLLFGGRLFTSFNSIGLLFWFDLIVYFLFAWCGLLLGYLSMRHFQAIVQRYSSLAVGWAFVIAASFLGGFGVYLGRVVRLNSWDAVFSPFRLIEGVIEGLTPDAAVFTFMFGFFIFGIYVSLYALQRDRSGS</sequence>
<comment type="caution">
    <text evidence="2">The sequence shown here is derived from an EMBL/GenBank/DDBJ whole genome shotgun (WGS) entry which is preliminary data.</text>
</comment>
<dbReference type="Pfam" id="PF07099">
    <property type="entry name" value="DUF1361"/>
    <property type="match status" value="1"/>
</dbReference>
<dbReference type="AlphaFoldDB" id="A0A398CIS9"/>
<proteinExistence type="predicted"/>
<protein>
    <submittedName>
        <fullName evidence="2">DUF1361 domain-containing protein</fullName>
    </submittedName>
</protein>
<dbReference type="Proteomes" id="UP000266340">
    <property type="component" value="Unassembled WGS sequence"/>
</dbReference>
<evidence type="ECO:0000256" key="1">
    <source>
        <dbReference type="SAM" id="Phobius"/>
    </source>
</evidence>
<dbReference type="InterPro" id="IPR009793">
    <property type="entry name" value="DUF1361"/>
</dbReference>
<feature type="transmembrane region" description="Helical" evidence="1">
    <location>
        <begin position="46"/>
        <end position="67"/>
    </location>
</feature>
<feature type="transmembrane region" description="Helical" evidence="1">
    <location>
        <begin position="206"/>
        <end position="227"/>
    </location>
</feature>
<gene>
    <name evidence="2" type="ORF">D3H35_26615</name>
</gene>
<evidence type="ECO:0000313" key="2">
    <source>
        <dbReference type="EMBL" id="RIE00768.1"/>
    </source>
</evidence>